<dbReference type="PANTHER" id="PTHR30109">
    <property type="entry name" value="HYDROXYLAMINE REDUCTASE"/>
    <property type="match status" value="1"/>
</dbReference>
<feature type="binding site" evidence="10">
    <location>
        <position position="330"/>
    </location>
    <ligand>
        <name>[Ni-4Fe-4S] cluster</name>
        <dbReference type="ChEBI" id="CHEBI:47739"/>
    </ligand>
</feature>
<comment type="catalytic activity">
    <reaction evidence="8 9">
        <text>CO + 2 oxidized [2Fe-2S]-[ferredoxin] + H2O = 2 reduced [2Fe-2S]-[ferredoxin] + CO2 + 2 H(+)</text>
        <dbReference type="Rhea" id="RHEA:21040"/>
        <dbReference type="Rhea" id="RHEA-COMP:10000"/>
        <dbReference type="Rhea" id="RHEA-COMP:10001"/>
        <dbReference type="ChEBI" id="CHEBI:15377"/>
        <dbReference type="ChEBI" id="CHEBI:15378"/>
        <dbReference type="ChEBI" id="CHEBI:16526"/>
        <dbReference type="ChEBI" id="CHEBI:17245"/>
        <dbReference type="ChEBI" id="CHEBI:33737"/>
        <dbReference type="ChEBI" id="CHEBI:33738"/>
        <dbReference type="EC" id="1.2.7.4"/>
    </reaction>
</comment>
<dbReference type="EC" id="1.2.7.4" evidence="9"/>
<organism evidence="12 13">
    <name type="scientific">Desulfoferula mesophila</name>
    <dbReference type="NCBI Taxonomy" id="3058419"/>
    <lineage>
        <taxon>Bacteria</taxon>
        <taxon>Pseudomonadati</taxon>
        <taxon>Thermodesulfobacteriota</taxon>
        <taxon>Desulfarculia</taxon>
        <taxon>Desulfarculales</taxon>
        <taxon>Desulfarculaceae</taxon>
        <taxon>Desulfoferula</taxon>
    </lineage>
</organism>
<protein>
    <recommendedName>
        <fullName evidence="9">Carbon monoxide dehydrogenase</fullName>
        <ecNumber evidence="9">1.2.7.4</ecNumber>
    </recommendedName>
</protein>
<dbReference type="SUPFAM" id="SSF56821">
    <property type="entry name" value="Prismane protein-like"/>
    <property type="match status" value="1"/>
</dbReference>
<dbReference type="PANTHER" id="PTHR30109:SF4">
    <property type="entry name" value="CARBON MONOXIDE DEHYDROGENASE"/>
    <property type="match status" value="1"/>
</dbReference>
<feature type="binding site" evidence="10">
    <location>
        <position position="368"/>
    </location>
    <ligand>
        <name>[Ni-4Fe-4S] cluster</name>
        <dbReference type="ChEBI" id="CHEBI:47739"/>
    </ligand>
</feature>
<dbReference type="GO" id="GO:0006091">
    <property type="term" value="P:generation of precursor metabolites and energy"/>
    <property type="evidence" value="ECO:0007669"/>
    <property type="project" value="InterPro"/>
</dbReference>
<evidence type="ECO:0000256" key="7">
    <source>
        <dbReference type="ARBA" id="ARBA00023014"/>
    </source>
</evidence>
<accession>A0AAU9F1M4</accession>
<keyword evidence="2 9" id="KW-0004">4Fe-4S</keyword>
<feature type="binding site" evidence="10">
    <location>
        <position position="71"/>
    </location>
    <ligand>
        <name>[4Fe-4S] cluster</name>
        <dbReference type="ChEBI" id="CHEBI:49883"/>
        <label>2</label>
    </ligand>
</feature>
<keyword evidence="13" id="KW-1185">Reference proteome</keyword>
<feature type="binding site" evidence="10">
    <location>
        <position position="90"/>
    </location>
    <ligand>
        <name>[4Fe-4S] cluster</name>
        <dbReference type="ChEBI" id="CHEBI:49883"/>
        <label>2</label>
    </ligand>
</feature>
<dbReference type="InterPro" id="IPR016099">
    <property type="entry name" value="Prismane-like_a/b-sand"/>
</dbReference>
<dbReference type="GO" id="GO:0050418">
    <property type="term" value="F:hydroxylamine reductase activity"/>
    <property type="evidence" value="ECO:0007669"/>
    <property type="project" value="TreeGrafter"/>
</dbReference>
<dbReference type="EMBL" id="AP028679">
    <property type="protein sequence ID" value="BEQ17136.1"/>
    <property type="molecule type" value="Genomic_DNA"/>
</dbReference>
<keyword evidence="6 9" id="KW-0408">Iron</keyword>
<keyword evidence="7 9" id="KW-0411">Iron-sulfur</keyword>
<evidence type="ECO:0000256" key="2">
    <source>
        <dbReference type="ARBA" id="ARBA00022485"/>
    </source>
</evidence>
<feature type="binding site" evidence="10">
    <location>
        <position position="54"/>
    </location>
    <ligand>
        <name>[4Fe-4S] cluster</name>
        <dbReference type="ChEBI" id="CHEBI:49883"/>
        <label>1</label>
        <note>ligand shared between dimeric partners</note>
    </ligand>
</feature>
<dbReference type="PIRSF" id="PIRSF005023">
    <property type="entry name" value="CODH"/>
    <property type="match status" value="1"/>
</dbReference>
<reference evidence="13" key="1">
    <citation type="journal article" date="2023" name="Arch. Microbiol.">
        <title>Desulfoferula mesophilus gen. nov. sp. nov., a mesophilic sulfate-reducing bacterium isolated from a brackish lake sediment.</title>
        <authorList>
            <person name="Watanabe T."/>
            <person name="Yabe T."/>
            <person name="Tsuji J.M."/>
            <person name="Fukui M."/>
        </authorList>
    </citation>
    <scope>NUCLEOTIDE SEQUENCE [LARGE SCALE GENOMIC DNA]</scope>
    <source>
        <strain evidence="13">12FAK</strain>
    </source>
</reference>
<dbReference type="GO" id="GO:0042542">
    <property type="term" value="P:response to hydrogen peroxide"/>
    <property type="evidence" value="ECO:0007669"/>
    <property type="project" value="TreeGrafter"/>
</dbReference>
<keyword evidence="5 9" id="KW-0560">Oxidoreductase</keyword>
<dbReference type="Gene3D" id="1.20.1270.30">
    <property type="match status" value="1"/>
</dbReference>
<feature type="binding site" evidence="10">
    <location>
        <position position="62"/>
    </location>
    <ligand>
        <name>[4Fe-4S] cluster</name>
        <dbReference type="ChEBI" id="CHEBI:49883"/>
        <label>1</label>
        <note>ligand shared between dimeric partners</note>
    </ligand>
</feature>
<dbReference type="NCBIfam" id="TIGR01702">
    <property type="entry name" value="CO_DH_cata"/>
    <property type="match status" value="1"/>
</dbReference>
<dbReference type="InterPro" id="IPR004137">
    <property type="entry name" value="HCP/CODH"/>
</dbReference>
<dbReference type="GO" id="GO:0004601">
    <property type="term" value="F:peroxidase activity"/>
    <property type="evidence" value="ECO:0007669"/>
    <property type="project" value="TreeGrafter"/>
</dbReference>
<dbReference type="AlphaFoldDB" id="A0AAU9F1M4"/>
<evidence type="ECO:0000256" key="4">
    <source>
        <dbReference type="ARBA" id="ARBA00022723"/>
    </source>
</evidence>
<sequence length="683" mass="74100">MSADEIKVTAASKKEKKANPKESSVDQATIQMLAKAQADNVETIFDRALTMKPCNIGEQGTCCKTCSQGPCRLPLPKKGIEGVDTRKGLCGATPETIAARNFARMVAAGAAAHSDHGRGVAEVFLAAARKETEDYGIQDVEKLLEVAVDFEVPTTVMVENEAGEKVEQERDIYKIAEEVGVKALGEWGKQEGEIYYAKRAPEARYELWKELDVVPRGIDREIVEIMHRTHMGVDQDYHNIVKQCSRAALGDGWAGSMIATDLQDIMFGTPYPIQGEINLGVLKADEVNIIVHGHEPLLSEMIVVASQDPEMLAYAKTKGAHGITLAGMCCTANEILVRHGLPIAGNYLQQELAIVTGAVDAMVVDVQCIMENIANVADCYHTKVITTNPRAMMESGHTVHIEFDEHHALEDAKRIVKEAIDNFPNRRAEPLIPNVKEKMVVGFSQEAIKYHLGGTFRGSYVPLNDNIINGRIRGIGGVVGCNNARTCHDSAHLTIVKELLKNDVIVLTTGCNAMACGKAGLLTPESAAVYCGPGLAEVCETVGIPPVLHMGSCVDNSRILMAATQVVKAGGLGKDISDLPAAGSAPEWMSEKAISIGHYFVASGVYTIFGVGLPVTGAPRLQKHLFEELEDIYGGMWDLEVDPYEHAKKMIAHIDKKRAALGLDKKKERVLMDMADRQKLDAA</sequence>
<evidence type="ECO:0000256" key="1">
    <source>
        <dbReference type="ARBA" id="ARBA00001966"/>
    </source>
</evidence>
<keyword evidence="3 10" id="KW-0533">Nickel</keyword>
<evidence type="ECO:0000256" key="3">
    <source>
        <dbReference type="ARBA" id="ARBA00022596"/>
    </source>
</evidence>
<dbReference type="Proteomes" id="UP001366166">
    <property type="component" value="Chromosome"/>
</dbReference>
<evidence type="ECO:0000256" key="11">
    <source>
        <dbReference type="SAM" id="MobiDB-lite"/>
    </source>
</evidence>
<evidence type="ECO:0000256" key="9">
    <source>
        <dbReference type="PIRNR" id="PIRNR005023"/>
    </source>
</evidence>
<dbReference type="InterPro" id="IPR011254">
    <property type="entry name" value="Prismane-like_sf"/>
</dbReference>
<name>A0AAU9F1M4_9BACT</name>
<dbReference type="RefSeq" id="WP_338603976.1">
    <property type="nucleotide sequence ID" value="NZ_AP028679.1"/>
</dbReference>
<feature type="binding site" evidence="10">
    <location>
        <position position="553"/>
    </location>
    <ligand>
        <name>[Ni-4Fe-4S] cluster</name>
        <dbReference type="ChEBI" id="CHEBI:47739"/>
    </ligand>
</feature>
<dbReference type="GO" id="GO:0016151">
    <property type="term" value="F:nickel cation binding"/>
    <property type="evidence" value="ECO:0007669"/>
    <property type="project" value="InterPro"/>
</dbReference>
<evidence type="ECO:0000256" key="6">
    <source>
        <dbReference type="ARBA" id="ARBA00023004"/>
    </source>
</evidence>
<evidence type="ECO:0000256" key="8">
    <source>
        <dbReference type="ARBA" id="ARBA00048733"/>
    </source>
</evidence>
<feature type="binding site" evidence="10">
    <location>
        <position position="294"/>
    </location>
    <ligand>
        <name>[Ni-4Fe-4S] cluster</name>
        <dbReference type="ChEBI" id="CHEBI:47739"/>
    </ligand>
</feature>
<feature type="binding site" evidence="10">
    <location>
        <position position="63"/>
    </location>
    <ligand>
        <name>[4Fe-4S] cluster</name>
        <dbReference type="ChEBI" id="CHEBI:49883"/>
        <label>2</label>
    </ligand>
</feature>
<dbReference type="Gene3D" id="3.40.50.2030">
    <property type="match status" value="2"/>
</dbReference>
<dbReference type="GO" id="GO:0043885">
    <property type="term" value="F:anaerobic carbon-monoxide dehydrogenase activity"/>
    <property type="evidence" value="ECO:0007669"/>
    <property type="project" value="UniProtKB-UniRule"/>
</dbReference>
<dbReference type="GO" id="GO:0051539">
    <property type="term" value="F:4 iron, 4 sulfur cluster binding"/>
    <property type="evidence" value="ECO:0007669"/>
    <property type="project" value="UniProtKB-UniRule"/>
</dbReference>
<evidence type="ECO:0000256" key="5">
    <source>
        <dbReference type="ARBA" id="ARBA00023002"/>
    </source>
</evidence>
<comment type="cofactor">
    <cofactor evidence="1">
        <name>[4Fe-4S] cluster</name>
        <dbReference type="ChEBI" id="CHEBI:49883"/>
    </cofactor>
</comment>
<evidence type="ECO:0000256" key="10">
    <source>
        <dbReference type="PIRSR" id="PIRSR005023-1"/>
    </source>
</evidence>
<feature type="binding site" evidence="10">
    <location>
        <position position="66"/>
    </location>
    <ligand>
        <name>[4Fe-4S] cluster</name>
        <dbReference type="ChEBI" id="CHEBI:49883"/>
        <label>2</label>
    </ligand>
</feature>
<dbReference type="InterPro" id="IPR010047">
    <property type="entry name" value="CODH"/>
</dbReference>
<evidence type="ECO:0000313" key="13">
    <source>
        <dbReference type="Proteomes" id="UP001366166"/>
    </source>
</evidence>
<dbReference type="KEGG" id="dmp:FAK_42020"/>
<keyword evidence="4 9" id="KW-0479">Metal-binding</keyword>
<proteinExistence type="predicted"/>
<feature type="region of interest" description="Disordered" evidence="11">
    <location>
        <begin position="1"/>
        <end position="24"/>
    </location>
</feature>
<feature type="binding site" evidence="10">
    <location>
        <position position="511"/>
    </location>
    <ligand>
        <name>[Ni-4Fe-4S] cluster</name>
        <dbReference type="ChEBI" id="CHEBI:47739"/>
    </ligand>
</feature>
<gene>
    <name evidence="12" type="primary">cooS</name>
    <name evidence="12" type="ORF">FAK_42020</name>
</gene>
<dbReference type="InterPro" id="IPR016101">
    <property type="entry name" value="CO_DH_a-bundle"/>
</dbReference>
<evidence type="ECO:0000313" key="12">
    <source>
        <dbReference type="EMBL" id="BEQ17136.1"/>
    </source>
</evidence>
<feature type="binding site" evidence="10">
    <location>
        <position position="481"/>
    </location>
    <ligand>
        <name>[Ni-4Fe-4S] cluster</name>
        <dbReference type="ChEBI" id="CHEBI:47739"/>
    </ligand>
</feature>
<dbReference type="Pfam" id="PF03063">
    <property type="entry name" value="Prismane"/>
    <property type="match status" value="1"/>
</dbReference>